<evidence type="ECO:0000313" key="5">
    <source>
        <dbReference type="Proteomes" id="UP000051530"/>
    </source>
</evidence>
<evidence type="ECO:0000256" key="1">
    <source>
        <dbReference type="ARBA" id="ARBA00022658"/>
    </source>
</evidence>
<dbReference type="AlphaFoldDB" id="A0A0R0LS60"/>
<feature type="domain" description="CNH" evidence="3">
    <location>
        <begin position="219"/>
        <end position="279"/>
    </location>
</feature>
<dbReference type="Proteomes" id="UP000051530">
    <property type="component" value="Unassembled WGS sequence"/>
</dbReference>
<organism evidence="4 5">
    <name type="scientific">Pseudoloma neurophilia</name>
    <dbReference type="NCBI Taxonomy" id="146866"/>
    <lineage>
        <taxon>Eukaryota</taxon>
        <taxon>Fungi</taxon>
        <taxon>Fungi incertae sedis</taxon>
        <taxon>Microsporidia</taxon>
        <taxon>Pseudoloma</taxon>
    </lineage>
</organism>
<accession>A0A0R0LS60</accession>
<dbReference type="InterPro" id="IPR052233">
    <property type="entry name" value="Rho-type_GEFs"/>
</dbReference>
<keyword evidence="5" id="KW-1185">Reference proteome</keyword>
<evidence type="ECO:0000259" key="3">
    <source>
        <dbReference type="Pfam" id="PF00780"/>
    </source>
</evidence>
<dbReference type="PANTHER" id="PTHR46572:SF1">
    <property type="entry name" value="RHO1 GUANINE NUCLEOTIDE EXCHANGE FACTOR TUS1"/>
    <property type="match status" value="1"/>
</dbReference>
<proteinExistence type="predicted"/>
<evidence type="ECO:0000313" key="4">
    <source>
        <dbReference type="EMBL" id="KRH92339.1"/>
    </source>
</evidence>
<feature type="non-terminal residue" evidence="4">
    <location>
        <position position="1"/>
    </location>
</feature>
<dbReference type="PANTHER" id="PTHR46572">
    <property type="entry name" value="RHO1 GDP-GTP EXCHANGE PROTEIN 1-RELATED"/>
    <property type="match status" value="1"/>
</dbReference>
<dbReference type="Pfam" id="PF00780">
    <property type="entry name" value="CNH"/>
    <property type="match status" value="1"/>
</dbReference>
<dbReference type="EMBL" id="LGUB01001004">
    <property type="protein sequence ID" value="KRH92339.1"/>
    <property type="molecule type" value="Genomic_DNA"/>
</dbReference>
<name>A0A0R0LS60_9MICR</name>
<comment type="caution">
    <text evidence="4">The sequence shown here is derived from an EMBL/GenBank/DDBJ whole genome shotgun (WGS) entry which is preliminary data.</text>
</comment>
<dbReference type="VEuPathDB" id="MicrosporidiaDB:M153_73010001"/>
<dbReference type="GO" id="GO:0005085">
    <property type="term" value="F:guanyl-nucleotide exchange factor activity"/>
    <property type="evidence" value="ECO:0007669"/>
    <property type="project" value="UniProtKB-KW"/>
</dbReference>
<feature type="compositionally biased region" description="Basic and acidic residues" evidence="2">
    <location>
        <begin position="175"/>
        <end position="191"/>
    </location>
</feature>
<feature type="compositionally biased region" description="Polar residues" evidence="2">
    <location>
        <begin position="7"/>
        <end position="26"/>
    </location>
</feature>
<dbReference type="InterPro" id="IPR001180">
    <property type="entry name" value="CNH_dom"/>
</dbReference>
<feature type="region of interest" description="Disordered" evidence="2">
    <location>
        <begin position="1"/>
        <end position="26"/>
    </location>
</feature>
<evidence type="ECO:0000256" key="2">
    <source>
        <dbReference type="SAM" id="MobiDB-lite"/>
    </source>
</evidence>
<dbReference type="OrthoDB" id="2272012at2759"/>
<feature type="region of interest" description="Disordered" evidence="2">
    <location>
        <begin position="175"/>
        <end position="212"/>
    </location>
</feature>
<protein>
    <submittedName>
        <fullName evidence="4">Rho GEF GTPase protein</fullName>
    </submittedName>
</protein>
<gene>
    <name evidence="4" type="ORF">M153_73010001</name>
</gene>
<sequence length="313" mass="36213">DGAVLCSSFSPPQNERSNMNSLNSDTYRNEPTEELLDCKSIATGVNNFYYGSTSNKLTIATLQISNSSTSIISLYKIVIKNGLFNIVMDRKLFVGCRVYEISFFQTMLVIACKDFEMVDSDTLKTQELVDPLDLCVPFYFKELQTVTALSVFTVFLTSPDEQHLNEQNFLNKESDDLQNSERNKDKDDQKNDNQNNSKISEDLKNNKHISRKKRSSKEEKLYLVCYDTIGFFIDKYGRTIRQNVIFIWYFKPISFKIFKKYIVVIGEKELLIYSLIDGSIIYNKMINNLSFVEGSESLLFHDEHNMYKITDLP</sequence>
<reference evidence="4 5" key="1">
    <citation type="submission" date="2015-07" db="EMBL/GenBank/DDBJ databases">
        <title>The genome of Pseudoloma neurophilia, a relevant intracellular parasite of the zebrafish.</title>
        <authorList>
            <person name="Ndikumana S."/>
            <person name="Pelin A."/>
            <person name="Sanders J."/>
            <person name="Corradi N."/>
        </authorList>
    </citation>
    <scope>NUCLEOTIDE SEQUENCE [LARGE SCALE GENOMIC DNA]</scope>
    <source>
        <strain evidence="4 5">MK1</strain>
    </source>
</reference>
<keyword evidence="1" id="KW-0344">Guanine-nucleotide releasing factor</keyword>